<dbReference type="Proteomes" id="UP000298061">
    <property type="component" value="Unassembled WGS sequence"/>
</dbReference>
<keyword evidence="3 7" id="KW-0812">Transmembrane</keyword>
<keyword evidence="4 7" id="KW-1133">Transmembrane helix</keyword>
<evidence type="ECO:0000256" key="2">
    <source>
        <dbReference type="ARBA" id="ARBA00010992"/>
    </source>
</evidence>
<feature type="domain" description="Major facilitator superfamily (MFS) profile" evidence="8">
    <location>
        <begin position="1"/>
        <end position="64"/>
    </location>
</feature>
<keyword evidence="5 7" id="KW-0472">Membrane</keyword>
<evidence type="ECO:0000256" key="6">
    <source>
        <dbReference type="SAM" id="MobiDB-lite"/>
    </source>
</evidence>
<evidence type="ECO:0000313" key="10">
    <source>
        <dbReference type="Proteomes" id="UP000298061"/>
    </source>
</evidence>
<feature type="region of interest" description="Disordered" evidence="6">
    <location>
        <begin position="108"/>
        <end position="138"/>
    </location>
</feature>
<dbReference type="GO" id="GO:0016020">
    <property type="term" value="C:membrane"/>
    <property type="evidence" value="ECO:0007669"/>
    <property type="project" value="UniProtKB-SubCell"/>
</dbReference>
<evidence type="ECO:0000256" key="4">
    <source>
        <dbReference type="ARBA" id="ARBA00022989"/>
    </source>
</evidence>
<organism evidence="9 10">
    <name type="scientific">Hericium alpestre</name>
    <dbReference type="NCBI Taxonomy" id="135208"/>
    <lineage>
        <taxon>Eukaryota</taxon>
        <taxon>Fungi</taxon>
        <taxon>Dikarya</taxon>
        <taxon>Basidiomycota</taxon>
        <taxon>Agaricomycotina</taxon>
        <taxon>Agaricomycetes</taxon>
        <taxon>Russulales</taxon>
        <taxon>Hericiaceae</taxon>
        <taxon>Hericium</taxon>
    </lineage>
</organism>
<comment type="subcellular location">
    <subcellularLocation>
        <location evidence="1">Membrane</location>
        <topology evidence="1">Multi-pass membrane protein</topology>
    </subcellularLocation>
</comment>
<dbReference type="PANTHER" id="PTHR48022">
    <property type="entry name" value="PLASTIDIC GLUCOSE TRANSPORTER 4"/>
    <property type="match status" value="1"/>
</dbReference>
<dbReference type="InterPro" id="IPR020846">
    <property type="entry name" value="MFS_dom"/>
</dbReference>
<evidence type="ECO:0000256" key="1">
    <source>
        <dbReference type="ARBA" id="ARBA00004141"/>
    </source>
</evidence>
<evidence type="ECO:0000256" key="7">
    <source>
        <dbReference type="SAM" id="Phobius"/>
    </source>
</evidence>
<evidence type="ECO:0000313" key="9">
    <source>
        <dbReference type="EMBL" id="TFY80205.1"/>
    </source>
</evidence>
<reference evidence="9 10" key="1">
    <citation type="submission" date="2019-02" db="EMBL/GenBank/DDBJ databases">
        <title>Genome sequencing of the rare red list fungi Hericium alpestre (H. flagellum).</title>
        <authorList>
            <person name="Buettner E."/>
            <person name="Kellner H."/>
        </authorList>
    </citation>
    <scope>NUCLEOTIDE SEQUENCE [LARGE SCALE GENOMIC DNA]</scope>
    <source>
        <strain evidence="9 10">DSM 108284</strain>
    </source>
</reference>
<proteinExistence type="inferred from homology"/>
<accession>A0A4Z0A0F1</accession>
<dbReference type="OrthoDB" id="508119at2759"/>
<sequence length="138" mass="15250">EVAPNHVRTAALSVAIAVNWFFAFTISKVTPVMLNRITYGTFLLLGIICMVMGVWTYFLFPETGGYALEDIRYLFEHDMIVRALEDAPGGKIFLGKKRSTPLEELRDADAVAKEQGGSDIEKDSTEMVEDTASGLQKA</sequence>
<comment type="caution">
    <text evidence="9">The sequence shown here is derived from an EMBL/GenBank/DDBJ whole genome shotgun (WGS) entry which is preliminary data.</text>
</comment>
<gene>
    <name evidence="9" type="ORF">EWM64_g3807</name>
</gene>
<dbReference type="STRING" id="135208.A0A4Z0A0F1"/>
<dbReference type="SUPFAM" id="SSF103473">
    <property type="entry name" value="MFS general substrate transporter"/>
    <property type="match status" value="1"/>
</dbReference>
<protein>
    <recommendedName>
        <fullName evidence="8">Major facilitator superfamily (MFS) profile domain-containing protein</fullName>
    </recommendedName>
</protein>
<dbReference type="InterPro" id="IPR050360">
    <property type="entry name" value="MFS_Sugar_Transporters"/>
</dbReference>
<dbReference type="AlphaFoldDB" id="A0A4Z0A0F1"/>
<dbReference type="GO" id="GO:0005351">
    <property type="term" value="F:carbohydrate:proton symporter activity"/>
    <property type="evidence" value="ECO:0007669"/>
    <property type="project" value="TreeGrafter"/>
</dbReference>
<feature type="non-terminal residue" evidence="9">
    <location>
        <position position="1"/>
    </location>
</feature>
<dbReference type="PROSITE" id="PS50850">
    <property type="entry name" value="MFS"/>
    <property type="match status" value="1"/>
</dbReference>
<dbReference type="Gene3D" id="1.20.1250.20">
    <property type="entry name" value="MFS general substrate transporter like domains"/>
    <property type="match status" value="1"/>
</dbReference>
<feature type="transmembrane region" description="Helical" evidence="7">
    <location>
        <begin position="6"/>
        <end position="25"/>
    </location>
</feature>
<feature type="transmembrane region" description="Helical" evidence="7">
    <location>
        <begin position="37"/>
        <end position="60"/>
    </location>
</feature>
<dbReference type="InterPro" id="IPR005828">
    <property type="entry name" value="MFS_sugar_transport-like"/>
</dbReference>
<name>A0A4Z0A0F1_9AGAM</name>
<dbReference type="InterPro" id="IPR036259">
    <property type="entry name" value="MFS_trans_sf"/>
</dbReference>
<evidence type="ECO:0000259" key="8">
    <source>
        <dbReference type="PROSITE" id="PS50850"/>
    </source>
</evidence>
<evidence type="ECO:0000256" key="5">
    <source>
        <dbReference type="ARBA" id="ARBA00023136"/>
    </source>
</evidence>
<evidence type="ECO:0000256" key="3">
    <source>
        <dbReference type="ARBA" id="ARBA00022692"/>
    </source>
</evidence>
<dbReference type="PANTHER" id="PTHR48022:SF81">
    <property type="entry name" value="MAJOR FACILITATOR SUPERFAMILY (MFS) PROFILE DOMAIN-CONTAINING PROTEIN"/>
    <property type="match status" value="1"/>
</dbReference>
<dbReference type="Pfam" id="PF00083">
    <property type="entry name" value="Sugar_tr"/>
    <property type="match status" value="1"/>
</dbReference>
<keyword evidence="10" id="KW-1185">Reference proteome</keyword>
<comment type="similarity">
    <text evidence="2">Belongs to the major facilitator superfamily. Sugar transporter (TC 2.A.1.1) family.</text>
</comment>
<dbReference type="EMBL" id="SFCI01000375">
    <property type="protein sequence ID" value="TFY80205.1"/>
    <property type="molecule type" value="Genomic_DNA"/>
</dbReference>